<dbReference type="eggNOG" id="ENOG5033FHP">
    <property type="taxonomic scope" value="Bacteria"/>
</dbReference>
<dbReference type="RefSeq" id="WP_004625230.1">
    <property type="nucleotide sequence ID" value="NZ_AORV01000028.1"/>
</dbReference>
<comment type="caution">
    <text evidence="2">The sequence shown here is derived from an EMBL/GenBank/DDBJ whole genome shotgun (WGS) entry which is preliminary data.</text>
</comment>
<dbReference type="InterPro" id="IPR055760">
    <property type="entry name" value="DUF7336"/>
</dbReference>
<dbReference type="Pfam" id="PF24024">
    <property type="entry name" value="DUF7336"/>
    <property type="match status" value="1"/>
</dbReference>
<evidence type="ECO:0000313" key="2">
    <source>
        <dbReference type="EMBL" id="EMS72240.1"/>
    </source>
</evidence>
<keyword evidence="3" id="KW-1185">Reference proteome</keyword>
<organism evidence="2 3">
    <name type="scientific">Ruminiclostridium cellobioparum subsp. termitidis CT1112</name>
    <dbReference type="NCBI Taxonomy" id="1195236"/>
    <lineage>
        <taxon>Bacteria</taxon>
        <taxon>Bacillati</taxon>
        <taxon>Bacillota</taxon>
        <taxon>Clostridia</taxon>
        <taxon>Eubacteriales</taxon>
        <taxon>Oscillospiraceae</taxon>
        <taxon>Ruminiclostridium</taxon>
    </lineage>
</organism>
<dbReference type="Proteomes" id="UP000014155">
    <property type="component" value="Unassembled WGS sequence"/>
</dbReference>
<evidence type="ECO:0000259" key="1">
    <source>
        <dbReference type="Pfam" id="PF24024"/>
    </source>
</evidence>
<protein>
    <recommendedName>
        <fullName evidence="1">DUF7336 domain-containing protein</fullName>
    </recommendedName>
</protein>
<proteinExistence type="predicted"/>
<dbReference type="AlphaFoldDB" id="S0FJD3"/>
<sequence length="70" mass="8393">MKAIFLVQHSYEIGEFEETKIIGIYSTREKAEIVIEQYKCKQGFKDYPNCFYVSEYKIDKNHWEDGFVTL</sequence>
<feature type="domain" description="DUF7336" evidence="1">
    <location>
        <begin position="3"/>
        <end position="67"/>
    </location>
</feature>
<name>S0FJD3_RUMCE</name>
<evidence type="ECO:0000313" key="3">
    <source>
        <dbReference type="Proteomes" id="UP000014155"/>
    </source>
</evidence>
<gene>
    <name evidence="2" type="ORF">CTER_1718</name>
</gene>
<dbReference type="EMBL" id="AORV01000028">
    <property type="protein sequence ID" value="EMS72240.1"/>
    <property type="molecule type" value="Genomic_DNA"/>
</dbReference>
<reference evidence="2 3" key="1">
    <citation type="journal article" date="2013" name="Genome Announc.">
        <title>Draft Genome Sequence of the Cellulolytic, Mesophilic, Anaerobic Bacterium Clostridium termitidis Strain CT1112 (DSM 5398).</title>
        <authorList>
            <person name="Lal S."/>
            <person name="Ramachandran U."/>
            <person name="Zhang X."/>
            <person name="Munir R."/>
            <person name="Sparling R."/>
            <person name="Levin D.B."/>
        </authorList>
    </citation>
    <scope>NUCLEOTIDE SEQUENCE [LARGE SCALE GENOMIC DNA]</scope>
    <source>
        <strain evidence="2 3">CT1112</strain>
    </source>
</reference>
<accession>S0FJD3</accession>